<name>A0AAV9ZUV7_9AGAR</name>
<dbReference type="EMBL" id="JAWWNJ010000107">
    <property type="protein sequence ID" value="KAK6992775.1"/>
    <property type="molecule type" value="Genomic_DNA"/>
</dbReference>
<reference evidence="1 2" key="1">
    <citation type="journal article" date="2024" name="J Genomics">
        <title>Draft genome sequencing and assembly of Favolaschia claudopus CIRM-BRFM 2984 isolated from oak limbs.</title>
        <authorList>
            <person name="Navarro D."/>
            <person name="Drula E."/>
            <person name="Chaduli D."/>
            <person name="Cazenave R."/>
            <person name="Ahrendt S."/>
            <person name="Wang J."/>
            <person name="Lipzen A."/>
            <person name="Daum C."/>
            <person name="Barry K."/>
            <person name="Grigoriev I.V."/>
            <person name="Favel A."/>
            <person name="Rosso M.N."/>
            <person name="Martin F."/>
        </authorList>
    </citation>
    <scope>NUCLEOTIDE SEQUENCE [LARGE SCALE GENOMIC DNA]</scope>
    <source>
        <strain evidence="1 2">CIRM-BRFM 2984</strain>
    </source>
</reference>
<organism evidence="1 2">
    <name type="scientific">Favolaschia claudopus</name>
    <dbReference type="NCBI Taxonomy" id="2862362"/>
    <lineage>
        <taxon>Eukaryota</taxon>
        <taxon>Fungi</taxon>
        <taxon>Dikarya</taxon>
        <taxon>Basidiomycota</taxon>
        <taxon>Agaricomycotina</taxon>
        <taxon>Agaricomycetes</taxon>
        <taxon>Agaricomycetidae</taxon>
        <taxon>Agaricales</taxon>
        <taxon>Marasmiineae</taxon>
        <taxon>Mycenaceae</taxon>
        <taxon>Favolaschia</taxon>
    </lineage>
</organism>
<dbReference type="AlphaFoldDB" id="A0AAV9ZUV7"/>
<protein>
    <submittedName>
        <fullName evidence="1">Uncharacterized protein</fullName>
    </submittedName>
</protein>
<gene>
    <name evidence="1" type="ORF">R3P38DRAFT_2801923</name>
</gene>
<comment type="caution">
    <text evidence="1">The sequence shown here is derived from an EMBL/GenBank/DDBJ whole genome shotgun (WGS) entry which is preliminary data.</text>
</comment>
<evidence type="ECO:0000313" key="1">
    <source>
        <dbReference type="EMBL" id="KAK6992775.1"/>
    </source>
</evidence>
<keyword evidence="2" id="KW-1185">Reference proteome</keyword>
<sequence length="228" mass="24838">MLAFTTVVRQFLSIRAEPSPADTDVVTPNTPPHALLASHHHLHPLTLRLRTQTQPMCVAAAVFSVIRANDNFSHVNFLPTPLASRSYHPATLYHNPQIYSLHAPPHPAAVREATPTSAVLDLYEEVHRRCLSLSLAYQLTAFHFLAHSLPRPLAALAAASPTPSTDSIPPPPANILTPLHPLSPVDWVDVPYLNSRRPSRSPPAAASLDTLAPTTPDFVMRRDALTLG</sequence>
<accession>A0AAV9ZUV7</accession>
<proteinExistence type="predicted"/>
<evidence type="ECO:0000313" key="2">
    <source>
        <dbReference type="Proteomes" id="UP001362999"/>
    </source>
</evidence>
<dbReference type="Proteomes" id="UP001362999">
    <property type="component" value="Unassembled WGS sequence"/>
</dbReference>